<dbReference type="EMBL" id="KQ971331">
    <property type="protein sequence ID" value="EFA01255.1"/>
    <property type="molecule type" value="Genomic_DNA"/>
</dbReference>
<dbReference type="HOGENOM" id="CLU_059644_0_0_1"/>
<feature type="transmembrane region" description="Helical" evidence="10">
    <location>
        <begin position="59"/>
        <end position="78"/>
    </location>
</feature>
<dbReference type="PhylomeDB" id="D6WHK9"/>
<feature type="transmembrane region" description="Helical" evidence="10">
    <location>
        <begin position="248"/>
        <end position="275"/>
    </location>
</feature>
<dbReference type="PANTHER" id="PTHR21137:SF35">
    <property type="entry name" value="ODORANT RECEPTOR 19A-RELATED"/>
    <property type="match status" value="1"/>
</dbReference>
<sequence>MAGFKDPFIVMRTIFLDIINYKIVKVCYVFLFMIYLLVHCLQLYYMIKNFDLNLLIKYGFMTALFSYILVVAVLGLVVEEKIRKTLKILDGVGWSLNIVGKDAEMKLEKKCKMINISVYAIMLFLIITLLVNLPVFGSQRELFISIQVIEEYFGKWSEMLNRLYFTFAIFLSYHGVRLSFACIYGILEVQLQFNIIEEYLCEIYETDSSKSWQYLQDTGYQRKTGKSLRLCIEHHVALKKVIEMMLEISVICLPFLAVVGLANLISCLTFIMNFWDTMDNILKLRIFMWAGWIVLITVLFCRSGQQLIDVTSNIFFTLGGAPWYYWNLENIKILLTFMTNCTNNDSIALAGFCLNYPQFVSIANTTISYALVLYNIRKSSDSDY</sequence>
<reference evidence="11 12" key="1">
    <citation type="journal article" date="2008" name="Nature">
        <title>The genome of the model beetle and pest Tribolium castaneum.</title>
        <authorList>
            <consortium name="Tribolium Genome Sequencing Consortium"/>
            <person name="Richards S."/>
            <person name="Gibbs R.A."/>
            <person name="Weinstock G.M."/>
            <person name="Brown S.J."/>
            <person name="Denell R."/>
            <person name="Beeman R.W."/>
            <person name="Gibbs R."/>
            <person name="Beeman R.W."/>
            <person name="Brown S.J."/>
            <person name="Bucher G."/>
            <person name="Friedrich M."/>
            <person name="Grimmelikhuijzen C.J."/>
            <person name="Klingler M."/>
            <person name="Lorenzen M."/>
            <person name="Richards S."/>
            <person name="Roth S."/>
            <person name="Schroder R."/>
            <person name="Tautz D."/>
            <person name="Zdobnov E.M."/>
            <person name="Muzny D."/>
            <person name="Gibbs R.A."/>
            <person name="Weinstock G.M."/>
            <person name="Attaway T."/>
            <person name="Bell S."/>
            <person name="Buhay C.J."/>
            <person name="Chandrabose M.N."/>
            <person name="Chavez D."/>
            <person name="Clerk-Blankenburg K.P."/>
            <person name="Cree A."/>
            <person name="Dao M."/>
            <person name="Davis C."/>
            <person name="Chacko J."/>
            <person name="Dinh H."/>
            <person name="Dugan-Rocha S."/>
            <person name="Fowler G."/>
            <person name="Garner T.T."/>
            <person name="Garnes J."/>
            <person name="Gnirke A."/>
            <person name="Hawes A."/>
            <person name="Hernandez J."/>
            <person name="Hines S."/>
            <person name="Holder M."/>
            <person name="Hume J."/>
            <person name="Jhangiani S.N."/>
            <person name="Joshi V."/>
            <person name="Khan Z.M."/>
            <person name="Jackson L."/>
            <person name="Kovar C."/>
            <person name="Kowis A."/>
            <person name="Lee S."/>
            <person name="Lewis L.R."/>
            <person name="Margolis J."/>
            <person name="Morgan M."/>
            <person name="Nazareth L.V."/>
            <person name="Nguyen N."/>
            <person name="Okwuonu G."/>
            <person name="Parker D."/>
            <person name="Richards S."/>
            <person name="Ruiz S.J."/>
            <person name="Santibanez J."/>
            <person name="Savard J."/>
            <person name="Scherer S.E."/>
            <person name="Schneider B."/>
            <person name="Sodergren E."/>
            <person name="Tautz D."/>
            <person name="Vattahil S."/>
            <person name="Villasana D."/>
            <person name="White C.S."/>
            <person name="Wright R."/>
            <person name="Park Y."/>
            <person name="Beeman R.W."/>
            <person name="Lord J."/>
            <person name="Oppert B."/>
            <person name="Lorenzen M."/>
            <person name="Brown S."/>
            <person name="Wang L."/>
            <person name="Savard J."/>
            <person name="Tautz D."/>
            <person name="Richards S."/>
            <person name="Weinstock G."/>
            <person name="Gibbs R.A."/>
            <person name="Liu Y."/>
            <person name="Worley K."/>
            <person name="Weinstock G."/>
            <person name="Elsik C.G."/>
            <person name="Reese J.T."/>
            <person name="Elhaik E."/>
            <person name="Landan G."/>
            <person name="Graur D."/>
            <person name="Arensburger P."/>
            <person name="Atkinson P."/>
            <person name="Beeman R.W."/>
            <person name="Beidler J."/>
            <person name="Brown S.J."/>
            <person name="Demuth J.P."/>
            <person name="Drury D.W."/>
            <person name="Du Y.Z."/>
            <person name="Fujiwara H."/>
            <person name="Lorenzen M."/>
            <person name="Maselli V."/>
            <person name="Osanai M."/>
            <person name="Park Y."/>
            <person name="Robertson H.M."/>
            <person name="Tu Z."/>
            <person name="Wang J.J."/>
            <person name="Wang S."/>
            <person name="Richards S."/>
            <person name="Song H."/>
            <person name="Zhang L."/>
            <person name="Sodergren E."/>
            <person name="Werner D."/>
            <person name="Stanke M."/>
            <person name="Morgenstern B."/>
            <person name="Solovyev V."/>
            <person name="Kosarev P."/>
            <person name="Brown G."/>
            <person name="Chen H.C."/>
            <person name="Ermolaeva O."/>
            <person name="Hlavina W."/>
            <person name="Kapustin Y."/>
            <person name="Kiryutin B."/>
            <person name="Kitts P."/>
            <person name="Maglott D."/>
            <person name="Pruitt K."/>
            <person name="Sapojnikov V."/>
            <person name="Souvorov A."/>
            <person name="Mackey A.J."/>
            <person name="Waterhouse R.M."/>
            <person name="Wyder S."/>
            <person name="Zdobnov E.M."/>
            <person name="Zdobnov E.M."/>
            <person name="Wyder S."/>
            <person name="Kriventseva E.V."/>
            <person name="Kadowaki T."/>
            <person name="Bork P."/>
            <person name="Aranda M."/>
            <person name="Bao R."/>
            <person name="Beermann A."/>
            <person name="Berns N."/>
            <person name="Bolognesi R."/>
            <person name="Bonneton F."/>
            <person name="Bopp D."/>
            <person name="Brown S.J."/>
            <person name="Bucher G."/>
            <person name="Butts T."/>
            <person name="Chaumot A."/>
            <person name="Denell R.E."/>
            <person name="Ferrier D.E."/>
            <person name="Friedrich M."/>
            <person name="Gordon C.M."/>
            <person name="Jindra M."/>
            <person name="Klingler M."/>
            <person name="Lan Q."/>
            <person name="Lattorff H.M."/>
            <person name="Laudet V."/>
            <person name="von Levetsow C."/>
            <person name="Liu Z."/>
            <person name="Lutz R."/>
            <person name="Lynch J.A."/>
            <person name="da Fonseca R.N."/>
            <person name="Posnien N."/>
            <person name="Reuter R."/>
            <person name="Roth S."/>
            <person name="Savard J."/>
            <person name="Schinko J.B."/>
            <person name="Schmitt C."/>
            <person name="Schoppmeier M."/>
            <person name="Schroder R."/>
            <person name="Shippy T.D."/>
            <person name="Simonnet F."/>
            <person name="Marques-Souza H."/>
            <person name="Tautz D."/>
            <person name="Tomoyasu Y."/>
            <person name="Trauner J."/>
            <person name="Van der Zee M."/>
            <person name="Vervoort M."/>
            <person name="Wittkopp N."/>
            <person name="Wimmer E.A."/>
            <person name="Yang X."/>
            <person name="Jones A.K."/>
            <person name="Sattelle D.B."/>
            <person name="Ebert P.R."/>
            <person name="Nelson D."/>
            <person name="Scott J.G."/>
            <person name="Beeman R.W."/>
            <person name="Muthukrishnan S."/>
            <person name="Kramer K.J."/>
            <person name="Arakane Y."/>
            <person name="Beeman R.W."/>
            <person name="Zhu Q."/>
            <person name="Hogenkamp D."/>
            <person name="Dixit R."/>
            <person name="Oppert B."/>
            <person name="Jiang H."/>
            <person name="Zou Z."/>
            <person name="Marshall J."/>
            <person name="Elpidina E."/>
            <person name="Vinokurov K."/>
            <person name="Oppert C."/>
            <person name="Zou Z."/>
            <person name="Evans J."/>
            <person name="Lu Z."/>
            <person name="Zhao P."/>
            <person name="Sumathipala N."/>
            <person name="Altincicek B."/>
            <person name="Vilcinskas A."/>
            <person name="Williams M."/>
            <person name="Hultmark D."/>
            <person name="Hetru C."/>
            <person name="Jiang H."/>
            <person name="Grimmelikhuijzen C.J."/>
            <person name="Hauser F."/>
            <person name="Cazzamali G."/>
            <person name="Williamson M."/>
            <person name="Park Y."/>
            <person name="Li B."/>
            <person name="Tanaka Y."/>
            <person name="Predel R."/>
            <person name="Neupert S."/>
            <person name="Schachtner J."/>
            <person name="Verleyen P."/>
            <person name="Raible F."/>
            <person name="Bork P."/>
            <person name="Friedrich M."/>
            <person name="Walden K.K."/>
            <person name="Robertson H.M."/>
            <person name="Angeli S."/>
            <person name="Foret S."/>
            <person name="Bucher G."/>
            <person name="Schuetz S."/>
            <person name="Maleszka R."/>
            <person name="Wimmer E.A."/>
            <person name="Beeman R.W."/>
            <person name="Lorenzen M."/>
            <person name="Tomoyasu Y."/>
            <person name="Miller S.C."/>
            <person name="Grossmann D."/>
            <person name="Bucher G."/>
        </authorList>
    </citation>
    <scope>NUCLEOTIDE SEQUENCE [LARGE SCALE GENOMIC DNA]</scope>
    <source>
        <strain evidence="11 12">Georgia GA2</strain>
    </source>
</reference>
<dbReference type="InParanoid" id="D6WHK9"/>
<comment type="subcellular location">
    <subcellularLocation>
        <location evidence="1 10">Cell membrane</location>
        <topology evidence="1 10">Multi-pass membrane protein</topology>
    </subcellularLocation>
</comment>
<evidence type="ECO:0000256" key="9">
    <source>
        <dbReference type="ARBA" id="ARBA00023224"/>
    </source>
</evidence>
<keyword evidence="12" id="KW-1185">Reference proteome</keyword>
<feature type="transmembrane region" description="Helical" evidence="10">
    <location>
        <begin position="26"/>
        <end position="47"/>
    </location>
</feature>
<keyword evidence="6 10" id="KW-1133">Transmembrane helix</keyword>
<feature type="transmembrane region" description="Helical" evidence="10">
    <location>
        <begin position="116"/>
        <end position="136"/>
    </location>
</feature>
<dbReference type="PANTHER" id="PTHR21137">
    <property type="entry name" value="ODORANT RECEPTOR"/>
    <property type="match status" value="1"/>
</dbReference>
<evidence type="ECO:0000256" key="4">
    <source>
        <dbReference type="ARBA" id="ARBA00022692"/>
    </source>
</evidence>
<proteinExistence type="inferred from homology"/>
<keyword evidence="8 10" id="KW-0675">Receptor</keyword>
<keyword evidence="4 10" id="KW-0812">Transmembrane</keyword>
<comment type="similarity">
    <text evidence="10">Belongs to the insect chemoreceptor superfamily. Heteromeric odorant receptor channel (TC 1.A.69) family.</text>
</comment>
<evidence type="ECO:0000313" key="12">
    <source>
        <dbReference type="Proteomes" id="UP000007266"/>
    </source>
</evidence>
<dbReference type="InterPro" id="IPR004117">
    <property type="entry name" value="7tm6_olfct_rcpt"/>
</dbReference>
<evidence type="ECO:0000256" key="1">
    <source>
        <dbReference type="ARBA" id="ARBA00004651"/>
    </source>
</evidence>
<feature type="transmembrane region" description="Helical" evidence="10">
    <location>
        <begin position="281"/>
        <end position="300"/>
    </location>
</feature>
<feature type="transmembrane region" description="Helical" evidence="10">
    <location>
        <begin position="163"/>
        <end position="187"/>
    </location>
</feature>
<evidence type="ECO:0000256" key="2">
    <source>
        <dbReference type="ARBA" id="ARBA00022475"/>
    </source>
</evidence>
<keyword evidence="2" id="KW-1003">Cell membrane</keyword>
<evidence type="ECO:0000256" key="7">
    <source>
        <dbReference type="ARBA" id="ARBA00023136"/>
    </source>
</evidence>
<feature type="transmembrane region" description="Helical" evidence="10">
    <location>
        <begin position="346"/>
        <end position="374"/>
    </location>
</feature>
<dbReference type="GO" id="GO:0007165">
    <property type="term" value="P:signal transduction"/>
    <property type="evidence" value="ECO:0007669"/>
    <property type="project" value="UniProtKB-KW"/>
</dbReference>
<organism evidence="11 12">
    <name type="scientific">Tribolium castaneum</name>
    <name type="common">Red flour beetle</name>
    <dbReference type="NCBI Taxonomy" id="7070"/>
    <lineage>
        <taxon>Eukaryota</taxon>
        <taxon>Metazoa</taxon>
        <taxon>Ecdysozoa</taxon>
        <taxon>Arthropoda</taxon>
        <taxon>Hexapoda</taxon>
        <taxon>Insecta</taxon>
        <taxon>Pterygota</taxon>
        <taxon>Neoptera</taxon>
        <taxon>Endopterygota</taxon>
        <taxon>Coleoptera</taxon>
        <taxon>Polyphaga</taxon>
        <taxon>Cucujiformia</taxon>
        <taxon>Tenebrionidae</taxon>
        <taxon>Tenebrionidae incertae sedis</taxon>
        <taxon>Tribolium</taxon>
    </lineage>
</organism>
<keyword evidence="7 10" id="KW-0472">Membrane</keyword>
<evidence type="ECO:0000313" key="11">
    <source>
        <dbReference type="EMBL" id="EFA01255.1"/>
    </source>
</evidence>
<evidence type="ECO:0000256" key="10">
    <source>
        <dbReference type="RuleBase" id="RU351113"/>
    </source>
</evidence>
<comment type="caution">
    <text evidence="10">Lacks conserved residue(s) required for the propagation of feature annotation.</text>
</comment>
<gene>
    <name evidence="11" type="primary">Or212</name>
    <name evidence="11" type="synonym">GLEAN_02491</name>
    <name evidence="11" type="ORF">TcasGA2_TC002491</name>
</gene>
<dbReference type="GO" id="GO:0050911">
    <property type="term" value="P:detection of chemical stimulus involved in sensory perception of smell"/>
    <property type="evidence" value="ECO:0000318"/>
    <property type="project" value="GO_Central"/>
</dbReference>
<name>D6WHK9_TRICA</name>
<accession>D6WHK9</accession>
<keyword evidence="3 10" id="KW-0716">Sensory transduction</keyword>
<keyword evidence="5 10" id="KW-0552">Olfaction</keyword>
<evidence type="ECO:0000256" key="5">
    <source>
        <dbReference type="ARBA" id="ARBA00022725"/>
    </source>
</evidence>
<evidence type="ECO:0000256" key="3">
    <source>
        <dbReference type="ARBA" id="ARBA00022606"/>
    </source>
</evidence>
<keyword evidence="9 10" id="KW-0807">Transducer</keyword>
<dbReference type="GO" id="GO:0005549">
    <property type="term" value="F:odorant binding"/>
    <property type="evidence" value="ECO:0007669"/>
    <property type="project" value="InterPro"/>
</dbReference>
<evidence type="ECO:0000256" key="6">
    <source>
        <dbReference type="ARBA" id="ARBA00022989"/>
    </source>
</evidence>
<dbReference type="Proteomes" id="UP000007266">
    <property type="component" value="Linkage group 3"/>
</dbReference>
<reference evidence="11 12" key="2">
    <citation type="journal article" date="2010" name="Nucleic Acids Res.">
        <title>BeetleBase in 2010: revisions to provide comprehensive genomic information for Tribolium castaneum.</title>
        <authorList>
            <person name="Kim H.S."/>
            <person name="Murphy T."/>
            <person name="Xia J."/>
            <person name="Caragea D."/>
            <person name="Park Y."/>
            <person name="Beeman R.W."/>
            <person name="Lorenzen M.D."/>
            <person name="Butcher S."/>
            <person name="Manak J.R."/>
            <person name="Brown S.J."/>
        </authorList>
    </citation>
    <scope>GENOME REANNOTATION</scope>
    <source>
        <strain evidence="11 12">Georgia GA2</strain>
    </source>
</reference>
<dbReference type="GO" id="GO:0004984">
    <property type="term" value="F:olfactory receptor activity"/>
    <property type="evidence" value="ECO:0000318"/>
    <property type="project" value="GO_Central"/>
</dbReference>
<feature type="transmembrane region" description="Helical" evidence="10">
    <location>
        <begin position="307"/>
        <end position="326"/>
    </location>
</feature>
<dbReference type="AlphaFoldDB" id="D6WHK9"/>
<dbReference type="GO" id="GO:0005886">
    <property type="term" value="C:plasma membrane"/>
    <property type="evidence" value="ECO:0000318"/>
    <property type="project" value="GO_Central"/>
</dbReference>
<evidence type="ECO:0000256" key="8">
    <source>
        <dbReference type="ARBA" id="ARBA00023170"/>
    </source>
</evidence>
<protein>
    <recommendedName>
        <fullName evidence="10">Odorant receptor</fullName>
    </recommendedName>
</protein>